<evidence type="ECO:0000313" key="3">
    <source>
        <dbReference type="Proteomes" id="UP000077521"/>
    </source>
</evidence>
<gene>
    <name evidence="2" type="ORF">A4X13_0g9176</name>
</gene>
<feature type="non-terminal residue" evidence="2">
    <location>
        <position position="215"/>
    </location>
</feature>
<name>A0A8T8SBD4_9BASI</name>
<dbReference type="EMBL" id="LWDF02002262">
    <property type="protein sequence ID" value="KAE8236356.1"/>
    <property type="molecule type" value="Genomic_DNA"/>
</dbReference>
<reference evidence="2" key="2">
    <citation type="journal article" date="2019" name="IMA Fungus">
        <title>Genome sequencing and comparison of five Tilletia species to identify candidate genes for the detection of regulated species infecting wheat.</title>
        <authorList>
            <person name="Nguyen H.D.T."/>
            <person name="Sultana T."/>
            <person name="Kesanakurti P."/>
            <person name="Hambleton S."/>
        </authorList>
    </citation>
    <scope>NUCLEOTIDE SEQUENCE</scope>
    <source>
        <strain evidence="2">DAOMC 236416</strain>
    </source>
</reference>
<sequence>MVFCFTVRLYQVAREKGLTPENIKKGYSATGIWPLRGTAAIPPSMLTAPPDTERDVEEKREEAYASSSLGDALSDLADRQRSLKAKATLIVAARSAREASAVNILFDDLTQRLRNHAAAMKAKPRPFRTVAEDFGKAKLYTSEEAIKKMEDTIRERQAEEQRKEQEADERALRKEEKEKEKEEAKLRREREKADRELRKAAELKEKLERAAAAKK</sequence>
<dbReference type="Proteomes" id="UP000077521">
    <property type="component" value="Unassembled WGS sequence"/>
</dbReference>
<protein>
    <submittedName>
        <fullName evidence="2">Uncharacterized protein</fullName>
    </submittedName>
</protein>
<evidence type="ECO:0000313" key="2">
    <source>
        <dbReference type="EMBL" id="KAE8236356.1"/>
    </source>
</evidence>
<proteinExistence type="predicted"/>
<feature type="region of interest" description="Disordered" evidence="1">
    <location>
        <begin position="151"/>
        <end position="196"/>
    </location>
</feature>
<reference evidence="2" key="1">
    <citation type="submission" date="2016-04" db="EMBL/GenBank/DDBJ databases">
        <authorList>
            <person name="Nguyen H.D."/>
            <person name="Samba Siva P."/>
            <person name="Cullis J."/>
            <person name="Levesque C.A."/>
            <person name="Hambleton S."/>
        </authorList>
    </citation>
    <scope>NUCLEOTIDE SEQUENCE</scope>
    <source>
        <strain evidence="2">DAOMC 236416</strain>
    </source>
</reference>
<organism evidence="2 3">
    <name type="scientific">Tilletia indica</name>
    <dbReference type="NCBI Taxonomy" id="43049"/>
    <lineage>
        <taxon>Eukaryota</taxon>
        <taxon>Fungi</taxon>
        <taxon>Dikarya</taxon>
        <taxon>Basidiomycota</taxon>
        <taxon>Ustilaginomycotina</taxon>
        <taxon>Exobasidiomycetes</taxon>
        <taxon>Tilletiales</taxon>
        <taxon>Tilletiaceae</taxon>
        <taxon>Tilletia</taxon>
    </lineage>
</organism>
<accession>A0A8T8SBD4</accession>
<evidence type="ECO:0000256" key="1">
    <source>
        <dbReference type="SAM" id="MobiDB-lite"/>
    </source>
</evidence>
<comment type="caution">
    <text evidence="2">The sequence shown here is derived from an EMBL/GenBank/DDBJ whole genome shotgun (WGS) entry which is preliminary data.</text>
</comment>
<keyword evidence="3" id="KW-1185">Reference proteome</keyword>
<dbReference type="AlphaFoldDB" id="A0A8T8SBD4"/>